<comment type="similarity">
    <text evidence="2">Belongs to the X(+)/potassium ATPases subunit beta family.</text>
</comment>
<keyword evidence="5" id="KW-1133">Transmembrane helix</keyword>
<dbReference type="GO" id="GO:1990573">
    <property type="term" value="P:potassium ion import across plasma membrane"/>
    <property type="evidence" value="ECO:0007669"/>
    <property type="project" value="TreeGrafter"/>
</dbReference>
<dbReference type="InterPro" id="IPR038702">
    <property type="entry name" value="Na/K_ATPase_sub_beta_sf"/>
</dbReference>
<evidence type="ECO:0000256" key="2">
    <source>
        <dbReference type="ARBA" id="ARBA00005876"/>
    </source>
</evidence>
<evidence type="ECO:0000313" key="8">
    <source>
        <dbReference type="Proteomes" id="UP000249218"/>
    </source>
</evidence>
<keyword evidence="3" id="KW-0812">Transmembrane</keyword>
<dbReference type="Proteomes" id="UP000249218">
    <property type="component" value="Unassembled WGS sequence"/>
</dbReference>
<dbReference type="Gene3D" id="2.60.40.1660">
    <property type="entry name" value="Na, k-atpase alpha subunit"/>
    <property type="match status" value="1"/>
</dbReference>
<reference evidence="7 8" key="1">
    <citation type="journal article" date="2017" name="BMC Biol.">
        <title>Genomic innovations, transcriptional plasticity and gene loss underlying the evolution and divergence of two highly polyphagous and invasive Helicoverpa pest species.</title>
        <authorList>
            <person name="Pearce S.L."/>
            <person name="Clarke D.F."/>
            <person name="East P.D."/>
            <person name="Elfekih S."/>
            <person name="Gordon K.H."/>
            <person name="Jermiin L.S."/>
            <person name="McGaughran A."/>
            <person name="Oakeshott J.G."/>
            <person name="Papanikolaou A."/>
            <person name="Perera O.P."/>
            <person name="Rane R.V."/>
            <person name="Richards S."/>
            <person name="Tay W.T."/>
            <person name="Walsh T.K."/>
            <person name="Anderson A."/>
            <person name="Anderson C.J."/>
            <person name="Asgari S."/>
            <person name="Board P.G."/>
            <person name="Bretschneider A."/>
            <person name="Campbell P.M."/>
            <person name="Chertemps T."/>
            <person name="Christeller J.T."/>
            <person name="Coppin C.W."/>
            <person name="Downes S.J."/>
            <person name="Duan G."/>
            <person name="Farnsworth C.A."/>
            <person name="Good R.T."/>
            <person name="Han L.B."/>
            <person name="Han Y.C."/>
            <person name="Hatje K."/>
            <person name="Horne I."/>
            <person name="Huang Y.P."/>
            <person name="Hughes D.S."/>
            <person name="Jacquin-Joly E."/>
            <person name="James W."/>
            <person name="Jhangiani S."/>
            <person name="Kollmar M."/>
            <person name="Kuwar S.S."/>
            <person name="Li S."/>
            <person name="Liu N.Y."/>
            <person name="Maibeche M.T."/>
            <person name="Miller J.R."/>
            <person name="Montagne N."/>
            <person name="Perry T."/>
            <person name="Qu J."/>
            <person name="Song S.V."/>
            <person name="Sutton G.G."/>
            <person name="Vogel H."/>
            <person name="Walenz B.P."/>
            <person name="Xu W."/>
            <person name="Zhang H.J."/>
            <person name="Zou Z."/>
            <person name="Batterham P."/>
            <person name="Edwards O.R."/>
            <person name="Feyereisen R."/>
            <person name="Gibbs R.A."/>
            <person name="Heckel D.G."/>
            <person name="McGrath A."/>
            <person name="Robin C."/>
            <person name="Scherer S.E."/>
            <person name="Worley K.C."/>
            <person name="Wu Y.D."/>
        </authorList>
    </citation>
    <scope>NUCLEOTIDE SEQUENCE [LARGE SCALE GENOMIC DNA]</scope>
    <source>
        <strain evidence="7">Harm_GR_Male_#8</strain>
        <tissue evidence="7">Whole organism</tissue>
    </source>
</reference>
<dbReference type="GO" id="GO:0006883">
    <property type="term" value="P:intracellular sodium ion homeostasis"/>
    <property type="evidence" value="ECO:0007669"/>
    <property type="project" value="TreeGrafter"/>
</dbReference>
<comment type="caution">
    <text evidence="7">The sequence shown here is derived from an EMBL/GenBank/DDBJ whole genome shotgun (WGS) entry which is preliminary data.</text>
</comment>
<protein>
    <recommendedName>
        <fullName evidence="9">Sodium/potassium-transporting ATPase subunit beta-2</fullName>
    </recommendedName>
</protein>
<evidence type="ECO:0000256" key="1">
    <source>
        <dbReference type="ARBA" id="ARBA00004606"/>
    </source>
</evidence>
<dbReference type="Pfam" id="PF00287">
    <property type="entry name" value="Na_K-ATPase"/>
    <property type="match status" value="1"/>
</dbReference>
<proteinExistence type="inferred from homology"/>
<evidence type="ECO:0000256" key="4">
    <source>
        <dbReference type="ARBA" id="ARBA00022968"/>
    </source>
</evidence>
<organism evidence="7 8">
    <name type="scientific">Helicoverpa armigera</name>
    <name type="common">Cotton bollworm</name>
    <name type="synonym">Heliothis armigera</name>
    <dbReference type="NCBI Taxonomy" id="29058"/>
    <lineage>
        <taxon>Eukaryota</taxon>
        <taxon>Metazoa</taxon>
        <taxon>Ecdysozoa</taxon>
        <taxon>Arthropoda</taxon>
        <taxon>Hexapoda</taxon>
        <taxon>Insecta</taxon>
        <taxon>Pterygota</taxon>
        <taxon>Neoptera</taxon>
        <taxon>Endopterygota</taxon>
        <taxon>Lepidoptera</taxon>
        <taxon>Glossata</taxon>
        <taxon>Ditrysia</taxon>
        <taxon>Noctuoidea</taxon>
        <taxon>Noctuidae</taxon>
        <taxon>Heliothinae</taxon>
        <taxon>Helicoverpa</taxon>
    </lineage>
</organism>
<evidence type="ECO:0000313" key="7">
    <source>
        <dbReference type="EMBL" id="PZC87404.1"/>
    </source>
</evidence>
<sequence length="282" mass="32859">MPKSVPKFSRPQTSTCLGSHLNIKSGGIIGLLLGLLLPQRYVELEVWPRSEEYTWDQPLIQVRGSDPGSWHNWYRRLNDFLRVYETSIPEEPPRAPCSVHNRRDQHLRSDQCDMAMRLWAPCTADEFYGYARGKPCIFLRLSHIHYWVPEPYNMTSSLPIPPDMPPHIREAMRLRPAHQYGDFIWVTCDGEFSADKENIGPIQYIPAEYPPGFPLSRLHTADRIPYSARNMPDQVPGPLVAVYFENPRRGVVINVECRIWTRDIFYDPKSRYGRARFELFVE</sequence>
<dbReference type="GO" id="GO:0001671">
    <property type="term" value="F:ATPase activator activity"/>
    <property type="evidence" value="ECO:0007669"/>
    <property type="project" value="TreeGrafter"/>
</dbReference>
<dbReference type="OrthoDB" id="5912413at2759"/>
<dbReference type="EMBL" id="NHMN01024311">
    <property type="protein sequence ID" value="PZC87404.1"/>
    <property type="molecule type" value="Genomic_DNA"/>
</dbReference>
<name>A0A2W1CP79_HELAM</name>
<gene>
    <name evidence="7" type="primary">HaOG216727</name>
    <name evidence="7" type="ORF">B5X24_HaOG216727</name>
</gene>
<accession>A0A2W1CP79</accession>
<evidence type="ECO:0008006" key="9">
    <source>
        <dbReference type="Google" id="ProtNLM"/>
    </source>
</evidence>
<dbReference type="GO" id="GO:0036376">
    <property type="term" value="P:sodium ion export across plasma membrane"/>
    <property type="evidence" value="ECO:0007669"/>
    <property type="project" value="TreeGrafter"/>
</dbReference>
<keyword evidence="4" id="KW-0735">Signal-anchor</keyword>
<evidence type="ECO:0000256" key="5">
    <source>
        <dbReference type="ARBA" id="ARBA00022989"/>
    </source>
</evidence>
<dbReference type="GO" id="GO:0030007">
    <property type="term" value="P:intracellular potassium ion homeostasis"/>
    <property type="evidence" value="ECO:0007669"/>
    <property type="project" value="TreeGrafter"/>
</dbReference>
<keyword evidence="8" id="KW-1185">Reference proteome</keyword>
<keyword evidence="6" id="KW-0472">Membrane</keyword>
<dbReference type="PANTHER" id="PTHR11523">
    <property type="entry name" value="SODIUM/POTASSIUM-DEPENDENT ATPASE BETA SUBUNIT"/>
    <property type="match status" value="1"/>
</dbReference>
<dbReference type="AlphaFoldDB" id="A0A2W1CP79"/>
<dbReference type="GO" id="GO:0005890">
    <property type="term" value="C:sodium:potassium-exchanging ATPase complex"/>
    <property type="evidence" value="ECO:0007669"/>
    <property type="project" value="InterPro"/>
</dbReference>
<dbReference type="PANTHER" id="PTHR11523:SF28">
    <property type="entry name" value="NA_K-ATPASE BETA SUBUNIT ISOFORM 4-RELATED"/>
    <property type="match status" value="1"/>
</dbReference>
<comment type="subcellular location">
    <subcellularLocation>
        <location evidence="1">Membrane</location>
        <topology evidence="1">Single-pass type II membrane protein</topology>
    </subcellularLocation>
</comment>
<evidence type="ECO:0000256" key="3">
    <source>
        <dbReference type="ARBA" id="ARBA00022692"/>
    </source>
</evidence>
<dbReference type="InterPro" id="IPR000402">
    <property type="entry name" value="Na/K_ATPase_sub_beta"/>
</dbReference>
<evidence type="ECO:0000256" key="6">
    <source>
        <dbReference type="ARBA" id="ARBA00023136"/>
    </source>
</evidence>